<keyword evidence="6" id="KW-0999">Mitochondrion inner membrane</keyword>
<sequence>MLDLRGIMGRGVRGILCRANFGTYAAITYPFEFAKTRSQLNRQLPASQALRWPKFPSREWYVGCTTMVIGNAVKGGVRFVVFDSIKNVLVGPDGRLTPFRAVVAGFGAGVAESTFAVTPFESIKTQLVDMKQKSKSQNLGFIRGTRFLLAEKGPRVLLQGWVPTTARQAANSGVRFTSYTTLKQFFEKPGHKIGALGSFAIGATAGIITVYTTMPLDVIKTRMQSLEGRRTYENSLSCARLIFMREGPRTFWSGALARLGRLSLSGGIVFTVYEKTTEILDILDPDHRVL</sequence>
<reference evidence="12" key="1">
    <citation type="submission" date="2021-02" db="EMBL/GenBank/DDBJ databases">
        <title>Genome sequence Cadophora malorum strain M34.</title>
        <authorList>
            <person name="Stefanovic E."/>
            <person name="Vu D."/>
            <person name="Scully C."/>
            <person name="Dijksterhuis J."/>
            <person name="Roader J."/>
            <person name="Houbraken J."/>
        </authorList>
    </citation>
    <scope>NUCLEOTIDE SEQUENCE</scope>
    <source>
        <strain evidence="12">M34</strain>
    </source>
</reference>
<dbReference type="GO" id="GO:0071913">
    <property type="term" value="F:citrate secondary active transmembrane transporter activity"/>
    <property type="evidence" value="ECO:0007669"/>
    <property type="project" value="TreeGrafter"/>
</dbReference>
<dbReference type="PANTHER" id="PTHR45788">
    <property type="entry name" value="SUCCINATE/FUMARATE MITOCHONDRIAL TRANSPORTER-RELATED"/>
    <property type="match status" value="1"/>
</dbReference>
<dbReference type="SUPFAM" id="SSF103506">
    <property type="entry name" value="Mitochondrial carrier"/>
    <property type="match status" value="1"/>
</dbReference>
<dbReference type="PROSITE" id="PS50920">
    <property type="entry name" value="SOLCAR"/>
    <property type="match status" value="2"/>
</dbReference>
<dbReference type="InterPro" id="IPR049563">
    <property type="entry name" value="TXTP-like"/>
</dbReference>
<accession>A0A8H7W1P2</accession>
<name>A0A8H7W1P2_9HELO</name>
<keyword evidence="3 11" id="KW-0813">Transport</keyword>
<evidence type="ECO:0000313" key="13">
    <source>
        <dbReference type="Proteomes" id="UP000664132"/>
    </source>
</evidence>
<feature type="repeat" description="Solcar" evidence="10">
    <location>
        <begin position="193"/>
        <end position="279"/>
    </location>
</feature>
<keyword evidence="13" id="KW-1185">Reference proteome</keyword>
<organism evidence="12 13">
    <name type="scientific">Cadophora malorum</name>
    <dbReference type="NCBI Taxonomy" id="108018"/>
    <lineage>
        <taxon>Eukaryota</taxon>
        <taxon>Fungi</taxon>
        <taxon>Dikarya</taxon>
        <taxon>Ascomycota</taxon>
        <taxon>Pezizomycotina</taxon>
        <taxon>Leotiomycetes</taxon>
        <taxon>Helotiales</taxon>
        <taxon>Ploettnerulaceae</taxon>
        <taxon>Cadophora</taxon>
    </lineage>
</organism>
<evidence type="ECO:0000256" key="10">
    <source>
        <dbReference type="PROSITE-ProRule" id="PRU00282"/>
    </source>
</evidence>
<keyword evidence="4 10" id="KW-0812">Transmembrane</keyword>
<keyword evidence="5" id="KW-0677">Repeat</keyword>
<proteinExistence type="inferred from homology"/>
<dbReference type="OrthoDB" id="44467at2759"/>
<evidence type="ECO:0000256" key="6">
    <source>
        <dbReference type="ARBA" id="ARBA00022792"/>
    </source>
</evidence>
<dbReference type="Proteomes" id="UP000664132">
    <property type="component" value="Unassembled WGS sequence"/>
</dbReference>
<evidence type="ECO:0000256" key="7">
    <source>
        <dbReference type="ARBA" id="ARBA00022989"/>
    </source>
</evidence>
<protein>
    <submittedName>
        <fullName evidence="12">Uncharacterized protein</fullName>
    </submittedName>
</protein>
<comment type="subcellular location">
    <subcellularLocation>
        <location evidence="1">Mitochondrion membrane</location>
        <topology evidence="1">Multi-pass membrane protein</topology>
    </subcellularLocation>
</comment>
<comment type="caution">
    <text evidence="12">The sequence shown here is derived from an EMBL/GenBank/DDBJ whole genome shotgun (WGS) entry which is preliminary data.</text>
</comment>
<evidence type="ECO:0000313" key="12">
    <source>
        <dbReference type="EMBL" id="KAG4414566.1"/>
    </source>
</evidence>
<dbReference type="InterPro" id="IPR018108">
    <property type="entry name" value="MCP_transmembrane"/>
</dbReference>
<evidence type="ECO:0000256" key="1">
    <source>
        <dbReference type="ARBA" id="ARBA00004225"/>
    </source>
</evidence>
<keyword evidence="9 10" id="KW-0472">Membrane</keyword>
<dbReference type="AlphaFoldDB" id="A0A8H7W1P2"/>
<dbReference type="Pfam" id="PF00153">
    <property type="entry name" value="Mito_carr"/>
    <property type="match status" value="3"/>
</dbReference>
<evidence type="ECO:0000256" key="11">
    <source>
        <dbReference type="RuleBase" id="RU000488"/>
    </source>
</evidence>
<evidence type="ECO:0000256" key="4">
    <source>
        <dbReference type="ARBA" id="ARBA00022692"/>
    </source>
</evidence>
<dbReference type="PANTHER" id="PTHR45788:SF3">
    <property type="entry name" value="TRICARBOXYLATE TRANSPORT PROTEIN"/>
    <property type="match status" value="1"/>
</dbReference>
<dbReference type="EMBL" id="JAFJYH010000259">
    <property type="protein sequence ID" value="KAG4414566.1"/>
    <property type="molecule type" value="Genomic_DNA"/>
</dbReference>
<dbReference type="GO" id="GO:0031966">
    <property type="term" value="C:mitochondrial membrane"/>
    <property type="evidence" value="ECO:0007669"/>
    <property type="project" value="UniProtKB-SubCell"/>
</dbReference>
<dbReference type="InterPro" id="IPR023395">
    <property type="entry name" value="MCP_dom_sf"/>
</dbReference>
<keyword evidence="8" id="KW-0496">Mitochondrion</keyword>
<dbReference type="Gene3D" id="1.50.40.10">
    <property type="entry name" value="Mitochondrial carrier domain"/>
    <property type="match status" value="1"/>
</dbReference>
<evidence type="ECO:0000256" key="3">
    <source>
        <dbReference type="ARBA" id="ARBA00022448"/>
    </source>
</evidence>
<evidence type="ECO:0000256" key="2">
    <source>
        <dbReference type="ARBA" id="ARBA00006375"/>
    </source>
</evidence>
<evidence type="ECO:0000256" key="5">
    <source>
        <dbReference type="ARBA" id="ARBA00022737"/>
    </source>
</evidence>
<dbReference type="GO" id="GO:0006843">
    <property type="term" value="P:mitochondrial citrate transmembrane transport"/>
    <property type="evidence" value="ECO:0007669"/>
    <property type="project" value="TreeGrafter"/>
</dbReference>
<feature type="repeat" description="Solcar" evidence="10">
    <location>
        <begin position="99"/>
        <end position="185"/>
    </location>
</feature>
<comment type="similarity">
    <text evidence="2 11">Belongs to the mitochondrial carrier (TC 2.A.29) family.</text>
</comment>
<evidence type="ECO:0000256" key="8">
    <source>
        <dbReference type="ARBA" id="ARBA00023128"/>
    </source>
</evidence>
<evidence type="ECO:0000256" key="9">
    <source>
        <dbReference type="ARBA" id="ARBA00023136"/>
    </source>
</evidence>
<keyword evidence="7" id="KW-1133">Transmembrane helix</keyword>
<gene>
    <name evidence="12" type="ORF">IFR04_012314</name>
</gene>